<dbReference type="PROSITE" id="PS50836">
    <property type="entry name" value="DOMON"/>
    <property type="match status" value="1"/>
</dbReference>
<evidence type="ECO:0000256" key="2">
    <source>
        <dbReference type="ARBA" id="ARBA00022448"/>
    </source>
</evidence>
<feature type="signal peptide" evidence="6">
    <location>
        <begin position="1"/>
        <end position="23"/>
    </location>
</feature>
<evidence type="ECO:0000256" key="6">
    <source>
        <dbReference type="SAM" id="SignalP"/>
    </source>
</evidence>
<comment type="caution">
    <text evidence="8">The sequence shown here is derived from an EMBL/GenBank/DDBJ whole genome shotgun (WGS) entry which is preliminary data.</text>
</comment>
<dbReference type="PANTHER" id="PTHR23130:SF167">
    <property type="entry name" value="CYTOCHROME B561 AND DOMON DOMAIN-CONTAINING PROTEIN"/>
    <property type="match status" value="1"/>
</dbReference>
<keyword evidence="3 6" id="KW-0732">Signal</keyword>
<sequence length="191" mass="20668">MNKPLQLAVFASILISLCCSSRAQTCQNYKFSNQNTYAKCVDLPVLNSFLHWNYTASSFQLDLAFRHVGATASEWVAWAINPLGLIMLGSQALVAYQRPDGTFYAYASPIDGYDTALPEGRLSFSFSKLSGTFEKGEMTIFASLQLTGNLVTINQVWQNGPLKGGTPAIHASSADHLTSFGTLNLVTGAAI</sequence>
<keyword evidence="2" id="KW-0813">Transport</keyword>
<keyword evidence="9" id="KW-1185">Reference proteome</keyword>
<protein>
    <recommendedName>
        <fullName evidence="7">DOMON domain-containing protein</fullName>
    </recommendedName>
</protein>
<keyword evidence="5" id="KW-0472">Membrane</keyword>
<evidence type="ECO:0000313" key="8">
    <source>
        <dbReference type="EMBL" id="KAL3754394.1"/>
    </source>
</evidence>
<dbReference type="AlphaFoldDB" id="A0ABD3LV46"/>
<dbReference type="InterPro" id="IPR005018">
    <property type="entry name" value="DOMON_domain"/>
</dbReference>
<gene>
    <name evidence="8" type="ORF">ACJRO7_001602</name>
</gene>
<proteinExistence type="predicted"/>
<dbReference type="Proteomes" id="UP001634007">
    <property type="component" value="Unassembled WGS sequence"/>
</dbReference>
<organism evidence="8 9">
    <name type="scientific">Eucalyptus globulus</name>
    <name type="common">Tasmanian blue gum</name>
    <dbReference type="NCBI Taxonomy" id="34317"/>
    <lineage>
        <taxon>Eukaryota</taxon>
        <taxon>Viridiplantae</taxon>
        <taxon>Streptophyta</taxon>
        <taxon>Embryophyta</taxon>
        <taxon>Tracheophyta</taxon>
        <taxon>Spermatophyta</taxon>
        <taxon>Magnoliopsida</taxon>
        <taxon>eudicotyledons</taxon>
        <taxon>Gunneridae</taxon>
        <taxon>Pentapetalae</taxon>
        <taxon>rosids</taxon>
        <taxon>malvids</taxon>
        <taxon>Myrtales</taxon>
        <taxon>Myrtaceae</taxon>
        <taxon>Myrtoideae</taxon>
        <taxon>Eucalypteae</taxon>
        <taxon>Eucalyptus</taxon>
    </lineage>
</organism>
<evidence type="ECO:0000259" key="7">
    <source>
        <dbReference type="PROSITE" id="PS50836"/>
    </source>
</evidence>
<name>A0ABD3LV46_EUCGL</name>
<evidence type="ECO:0000313" key="9">
    <source>
        <dbReference type="Proteomes" id="UP001634007"/>
    </source>
</evidence>
<evidence type="ECO:0000256" key="3">
    <source>
        <dbReference type="ARBA" id="ARBA00022729"/>
    </source>
</evidence>
<dbReference type="EMBL" id="JBJKBG010000001">
    <property type="protein sequence ID" value="KAL3754394.1"/>
    <property type="molecule type" value="Genomic_DNA"/>
</dbReference>
<dbReference type="InterPro" id="IPR045265">
    <property type="entry name" value="AIR12_DOMON"/>
</dbReference>
<evidence type="ECO:0000256" key="4">
    <source>
        <dbReference type="ARBA" id="ARBA00022982"/>
    </source>
</evidence>
<dbReference type="GO" id="GO:0016020">
    <property type="term" value="C:membrane"/>
    <property type="evidence" value="ECO:0007669"/>
    <property type="project" value="UniProtKB-SubCell"/>
</dbReference>
<dbReference type="CDD" id="cd09629">
    <property type="entry name" value="DOMON_CIL1_like"/>
    <property type="match status" value="1"/>
</dbReference>
<dbReference type="PANTHER" id="PTHR23130">
    <property type="entry name" value="CYTOCHROME B561 AND DOMON DOMAIN-CONTAINING PROTEIN"/>
    <property type="match status" value="1"/>
</dbReference>
<dbReference type="Pfam" id="PF04526">
    <property type="entry name" value="DUF568"/>
    <property type="match status" value="1"/>
</dbReference>
<evidence type="ECO:0000256" key="5">
    <source>
        <dbReference type="ARBA" id="ARBA00023136"/>
    </source>
</evidence>
<accession>A0ABD3LV46</accession>
<comment type="subcellular location">
    <subcellularLocation>
        <location evidence="1">Membrane</location>
    </subcellularLocation>
</comment>
<evidence type="ECO:0000256" key="1">
    <source>
        <dbReference type="ARBA" id="ARBA00004370"/>
    </source>
</evidence>
<feature type="domain" description="DOMON" evidence="7">
    <location>
        <begin position="46"/>
        <end position="160"/>
    </location>
</feature>
<reference evidence="8 9" key="1">
    <citation type="submission" date="2024-11" db="EMBL/GenBank/DDBJ databases">
        <title>Chromosome-level genome assembly of Eucalyptus globulus Labill. provides insights into its genome evolution.</title>
        <authorList>
            <person name="Li X."/>
        </authorList>
    </citation>
    <scope>NUCLEOTIDE SEQUENCE [LARGE SCALE GENOMIC DNA]</scope>
    <source>
        <strain evidence="8">CL2024</strain>
        <tissue evidence="8">Fresh tender leaves</tissue>
    </source>
</reference>
<feature type="chain" id="PRO_5044773484" description="DOMON domain-containing protein" evidence="6">
    <location>
        <begin position="24"/>
        <end position="191"/>
    </location>
</feature>
<keyword evidence="4" id="KW-0249">Electron transport</keyword>